<gene>
    <name evidence="1" type="ORF">BCCH1_38100</name>
</gene>
<accession>A0A250L9V2</accession>
<name>A0A250L9V2_9BURK</name>
<dbReference type="EMBL" id="AP018358">
    <property type="protein sequence ID" value="BBA41358.1"/>
    <property type="molecule type" value="Genomic_DNA"/>
</dbReference>
<evidence type="ECO:0000313" key="1">
    <source>
        <dbReference type="EMBL" id="BBA41358.1"/>
    </source>
</evidence>
<dbReference type="AlphaFoldDB" id="A0A250L9V2"/>
<protein>
    <submittedName>
        <fullName evidence="1">Uncharacterized protein</fullName>
    </submittedName>
</protein>
<organism evidence="1">
    <name type="scientific">Burkholderia contaminans</name>
    <dbReference type="NCBI Taxonomy" id="488447"/>
    <lineage>
        <taxon>Bacteria</taxon>
        <taxon>Pseudomonadati</taxon>
        <taxon>Pseudomonadota</taxon>
        <taxon>Betaproteobacteria</taxon>
        <taxon>Burkholderiales</taxon>
        <taxon>Burkholderiaceae</taxon>
        <taxon>Burkholderia</taxon>
        <taxon>Burkholderia cepacia complex</taxon>
    </lineage>
</organism>
<proteinExistence type="predicted"/>
<reference evidence="1" key="1">
    <citation type="journal article" date="2016" name="Biosci. Biotechnol. Biochem.">
        <title>Bioconversion of AHX to AOH by resting cells of Burkholderia contaminans CH-1.</title>
        <authorList>
            <person name="Choi J.H."/>
            <person name="Kikuchi A."/>
            <person name="Pumkaeo P."/>
            <person name="Hirai H."/>
            <person name="Tokuyama S."/>
            <person name="Kawagishi H."/>
        </authorList>
    </citation>
    <scope>NUCLEOTIDE SEQUENCE</scope>
    <source>
        <strain evidence="1">CH-1</strain>
    </source>
</reference>
<reference evidence="1" key="2">
    <citation type="journal article" date="2017" name="Genome Announc.">
        <title>High-Quality Draft Genome Sequence of Burkholderia contaminans CH-1, a Gram-Negative Bacterium That Metabolizes 2-Azahypoxanthine, a Plant Growth-Regulating Compound.</title>
        <authorList>
            <person name="Choi J.-H."/>
            <person name="Sugiura H."/>
            <person name="Moriuchi R."/>
            <person name="Kawagishi H."/>
            <person name="Dohra H."/>
        </authorList>
    </citation>
    <scope>NUCLEOTIDE SEQUENCE</scope>
    <source>
        <strain evidence="1">CH-1</strain>
    </source>
</reference>
<sequence>MPGRPHAGGRFDTVWGLRSARIRTMRTTKATHAVERLKTRSGNPQFAAVAMAGGLFYLVDRSGGTAEKRCEPLPLDEFVKFVDEFGPKKPRKASKLDLAFEAQIKKSKG</sequence>